<comment type="caution">
    <text evidence="1">The sequence shown here is derived from an EMBL/GenBank/DDBJ whole genome shotgun (WGS) entry which is preliminary data.</text>
</comment>
<accession>A0ABV4KCW9</accession>
<dbReference type="RefSeq" id="WP_371569968.1">
    <property type="nucleotide sequence ID" value="NZ_JASMRN010000007.1"/>
</dbReference>
<sequence>MVEDTRCQTILIAVADSNLENATKSIAIIKAMQEHNLIPIIASEGASLQFLKKEFPYITTIELPNYAINVNAYLQALNWKLMRKIPAIALAILEEKKALKKWTMEHAIDGIISIDRLGLYSSKIPSVYITQQLCPFPENANSILNKLFGFQVKKFSECWLQHNILDSGKKEADLVFKKFGIEFRHINIASRMHYKEVSIKNKLLVLLSGNEPQRTLLEQKIQNELVNFKGKVVFVKGLFEKEQQRVVLKKVTYYNYLTTKQLETVINESDLVLCRPEESIVADLIELSKKAFFIPETNNIQQLKTACILKDSKQAAFSLLEDFKIEQLNYIHEYKGLTTTDITVNWQELFSLFRVKQNT</sequence>
<protein>
    <submittedName>
        <fullName evidence="1">Glycosyltransferase</fullName>
    </submittedName>
</protein>
<dbReference type="EMBL" id="JASMRN010000007">
    <property type="protein sequence ID" value="MEZ7515515.1"/>
    <property type="molecule type" value="Genomic_DNA"/>
</dbReference>
<dbReference type="SUPFAM" id="SSF53756">
    <property type="entry name" value="UDP-Glycosyltransferase/glycogen phosphorylase"/>
    <property type="match status" value="1"/>
</dbReference>
<evidence type="ECO:0000313" key="1">
    <source>
        <dbReference type="EMBL" id="MEZ7515515.1"/>
    </source>
</evidence>
<evidence type="ECO:0000313" key="2">
    <source>
        <dbReference type="Proteomes" id="UP001568894"/>
    </source>
</evidence>
<keyword evidence="2" id="KW-1185">Reference proteome</keyword>
<gene>
    <name evidence="1" type="ORF">QO192_09515</name>
</gene>
<name>A0ABV4KCW9_9FLAO</name>
<dbReference type="Proteomes" id="UP001568894">
    <property type="component" value="Unassembled WGS sequence"/>
</dbReference>
<proteinExistence type="predicted"/>
<organism evidence="1 2">
    <name type="scientific">Flavobacterium frigidarium</name>
    <dbReference type="NCBI Taxonomy" id="99286"/>
    <lineage>
        <taxon>Bacteria</taxon>
        <taxon>Pseudomonadati</taxon>
        <taxon>Bacteroidota</taxon>
        <taxon>Flavobacteriia</taxon>
        <taxon>Flavobacteriales</taxon>
        <taxon>Flavobacteriaceae</taxon>
        <taxon>Flavobacterium</taxon>
    </lineage>
</organism>
<reference evidence="1 2" key="1">
    <citation type="submission" date="2023-05" db="EMBL/GenBank/DDBJ databases">
        <title>Adaptations of aquatic viruses from atmosphere-close ecosystems of the Central Arctic Ocean.</title>
        <authorList>
            <person name="Rahlff J."/>
            <person name="Holmfeldt K."/>
        </authorList>
    </citation>
    <scope>NUCLEOTIDE SEQUENCE [LARGE SCALE GENOMIC DNA]</scope>
    <source>
        <strain evidence="1 2">Arc14</strain>
    </source>
</reference>